<feature type="region of interest" description="Disordered" evidence="1">
    <location>
        <begin position="1"/>
        <end position="60"/>
    </location>
</feature>
<dbReference type="EMBL" id="UXUI01009297">
    <property type="protein sequence ID" value="VDD93421.1"/>
    <property type="molecule type" value="Genomic_DNA"/>
</dbReference>
<organism evidence="5">
    <name type="scientific">Enterobius vermicularis</name>
    <name type="common">Human pinworm</name>
    <dbReference type="NCBI Taxonomy" id="51028"/>
    <lineage>
        <taxon>Eukaryota</taxon>
        <taxon>Metazoa</taxon>
        <taxon>Ecdysozoa</taxon>
        <taxon>Nematoda</taxon>
        <taxon>Chromadorea</taxon>
        <taxon>Rhabditida</taxon>
        <taxon>Spirurina</taxon>
        <taxon>Oxyuridomorpha</taxon>
        <taxon>Oxyuroidea</taxon>
        <taxon>Oxyuridae</taxon>
        <taxon>Enterobius</taxon>
    </lineage>
</organism>
<accession>A0A0N4VDJ8</accession>
<dbReference type="InterPro" id="IPR036034">
    <property type="entry name" value="PDZ_sf"/>
</dbReference>
<feature type="compositionally biased region" description="Low complexity" evidence="1">
    <location>
        <begin position="461"/>
        <end position="480"/>
    </location>
</feature>
<feature type="compositionally biased region" description="Polar residues" evidence="1">
    <location>
        <begin position="568"/>
        <end position="577"/>
    </location>
</feature>
<dbReference type="Pfam" id="PF00595">
    <property type="entry name" value="PDZ"/>
    <property type="match status" value="2"/>
</dbReference>
<feature type="compositionally biased region" description="Polar residues" evidence="1">
    <location>
        <begin position="411"/>
        <end position="437"/>
    </location>
</feature>
<dbReference type="PANTHER" id="PTHR11324:SF16">
    <property type="entry name" value="PDZ DOMAIN-CONTAINING PROTEIN 2"/>
    <property type="match status" value="1"/>
</dbReference>
<feature type="region of interest" description="Disordered" evidence="1">
    <location>
        <begin position="221"/>
        <end position="250"/>
    </location>
</feature>
<gene>
    <name evidence="3" type="ORF">EVEC_LOCUS8172</name>
</gene>
<dbReference type="Proteomes" id="UP000274131">
    <property type="component" value="Unassembled WGS sequence"/>
</dbReference>
<dbReference type="Gene3D" id="2.30.42.10">
    <property type="match status" value="2"/>
</dbReference>
<dbReference type="CDD" id="cd00136">
    <property type="entry name" value="PDZ_canonical"/>
    <property type="match status" value="1"/>
</dbReference>
<feature type="compositionally biased region" description="Basic and acidic residues" evidence="1">
    <location>
        <begin position="641"/>
        <end position="653"/>
    </location>
</feature>
<feature type="region of interest" description="Disordered" evidence="1">
    <location>
        <begin position="357"/>
        <end position="663"/>
    </location>
</feature>
<feature type="compositionally biased region" description="Basic and acidic residues" evidence="1">
    <location>
        <begin position="382"/>
        <end position="401"/>
    </location>
</feature>
<feature type="compositionally biased region" description="Polar residues" evidence="1">
    <location>
        <begin position="593"/>
        <end position="607"/>
    </location>
</feature>
<feature type="region of interest" description="Disordered" evidence="1">
    <location>
        <begin position="98"/>
        <end position="176"/>
    </location>
</feature>
<dbReference type="PROSITE" id="PS50106">
    <property type="entry name" value="PDZ"/>
    <property type="match status" value="2"/>
</dbReference>
<evidence type="ECO:0000313" key="4">
    <source>
        <dbReference type="Proteomes" id="UP000274131"/>
    </source>
</evidence>
<dbReference type="SMART" id="SM00228">
    <property type="entry name" value="PDZ"/>
    <property type="match status" value="2"/>
</dbReference>
<proteinExistence type="predicted"/>
<feature type="domain" description="PDZ" evidence="2">
    <location>
        <begin position="873"/>
        <end position="948"/>
    </location>
</feature>
<sequence>MAVQIDTSNNSLSAPSAYETQQNQSPSSNDSGFHGDSGSNDYENVQRRPKVSQKRSKKKETYVSVFAWEHDEPLYGGLTSRISKERPLCLQGMLTVPETEPRSTKPVDAPLITPNISLRSASPLTGTSPQFTYSPKTYENSNSSSYRSPLTFNDYLSKRDEPDKQPSLGPPESVPSTSLLATKTFFKKQVPADADVPPSYGQEKSLIDLDNNQNEVLAASVNSDLPDKSSEGGDSDTSKDSANHDTINNDISGLMSTTVLYKAADELLPQTETVEVPLPKLEPDDSKQHGSKWISPSYSNFRPTVEREFPTSTISPIKEEPLIAGLDEEHDTLVKSPVTLQHQEAAREKLSEPTLKYSKQPANMEEEKTQPAIKPAPYTKAFNRDKDDNKWEVEESTKVNESKTGALKDSVYQNPLITTTAPSPQSKNTPFSPTSYISPRERGGKPVPSRFPWLKDEDESPSSFSQKSPKSPAATTPTSPSRERITTYRGSFSRQPPVKSIIEKVGLEQGGTEKIPLPKNAAVFERPPTPRESLGPSASPRTPKHFDVGIYSPKSPVIPPATSEKKNSLNSTASIFQFSGKSPTSPPKFTSSELSGETFSSRQQYKGTSSTSKTELLSSPRMHTFERRGSASERPSVSTLDDSKLKEIEEKKPTPPPLSSHSTLLTRITGDITENDIIGRQLRPDWVESEIAEISTEEPNKFLSADDMPVREKPTSDEISSCKEILGSDFNDHDIYTVNLRRPSKSLDTSLGLIFTSSGTYQRYITVQKVITGSLADRTDKIEKGDKVFFIQGKSTRQMETKDARALVKQPGEVVKLVIGHPVSTGLSTPSELMSTAFIKFCKFAASCPVLKTLTILVAIDPASFSFSNVVEEVTLIKGTLGVGLSLDGGRGSIYGDRPIVIKVIFEATEAAKCGRLNVGDQIVAIGDVNIEGMSYMEANKCLRSSPKGPLKIAFKKRL</sequence>
<feature type="domain" description="PDZ" evidence="2">
    <location>
        <begin position="737"/>
        <end position="823"/>
    </location>
</feature>
<protein>
    <submittedName>
        <fullName evidence="5">PDZ domain-containing protein</fullName>
    </submittedName>
</protein>
<feature type="compositionally biased region" description="Low complexity" evidence="1">
    <location>
        <begin position="578"/>
        <end position="592"/>
    </location>
</feature>
<dbReference type="STRING" id="51028.A0A0N4VDJ8"/>
<feature type="compositionally biased region" description="Polar residues" evidence="1">
    <location>
        <begin position="114"/>
        <end position="151"/>
    </location>
</feature>
<feature type="compositionally biased region" description="Low complexity" evidence="1">
    <location>
        <begin position="608"/>
        <end position="619"/>
    </location>
</feature>
<dbReference type="AlphaFoldDB" id="A0A0N4VDJ8"/>
<dbReference type="PANTHER" id="PTHR11324">
    <property type="entry name" value="IL16-RELATED"/>
    <property type="match status" value="1"/>
</dbReference>
<reference evidence="5" key="1">
    <citation type="submission" date="2017-02" db="UniProtKB">
        <authorList>
            <consortium name="WormBaseParasite"/>
        </authorList>
    </citation>
    <scope>IDENTIFICATION</scope>
</reference>
<dbReference type="OrthoDB" id="42382at2759"/>
<dbReference type="WBParaSite" id="EVEC_0000868501-mRNA-1">
    <property type="protein sequence ID" value="EVEC_0000868501-mRNA-1"/>
    <property type="gene ID" value="EVEC_0000868501"/>
</dbReference>
<feature type="compositionally biased region" description="Polar residues" evidence="1">
    <location>
        <begin position="1"/>
        <end position="43"/>
    </location>
</feature>
<dbReference type="InterPro" id="IPR001478">
    <property type="entry name" value="PDZ"/>
</dbReference>
<feature type="compositionally biased region" description="Basic residues" evidence="1">
    <location>
        <begin position="47"/>
        <end position="58"/>
    </location>
</feature>
<name>A0A0N4VDJ8_ENTVE</name>
<reference evidence="3 4" key="2">
    <citation type="submission" date="2018-10" db="EMBL/GenBank/DDBJ databases">
        <authorList>
            <consortium name="Pathogen Informatics"/>
        </authorList>
    </citation>
    <scope>NUCLEOTIDE SEQUENCE [LARGE SCALE GENOMIC DNA]</scope>
</reference>
<evidence type="ECO:0000256" key="1">
    <source>
        <dbReference type="SAM" id="MobiDB-lite"/>
    </source>
</evidence>
<evidence type="ECO:0000313" key="5">
    <source>
        <dbReference type="WBParaSite" id="EVEC_0000868501-mRNA-1"/>
    </source>
</evidence>
<feature type="compositionally biased region" description="Basic and acidic residues" evidence="1">
    <location>
        <begin position="225"/>
        <end position="243"/>
    </location>
</feature>
<keyword evidence="4" id="KW-1185">Reference proteome</keyword>
<evidence type="ECO:0000259" key="2">
    <source>
        <dbReference type="PROSITE" id="PS50106"/>
    </source>
</evidence>
<dbReference type="SUPFAM" id="SSF50156">
    <property type="entry name" value="PDZ domain-like"/>
    <property type="match status" value="2"/>
</dbReference>
<evidence type="ECO:0000313" key="3">
    <source>
        <dbReference type="EMBL" id="VDD93421.1"/>
    </source>
</evidence>